<name>A0ABP5ETB0_9ACTN</name>
<dbReference type="SMART" id="SM01012">
    <property type="entry name" value="ANTAR"/>
    <property type="match status" value="1"/>
</dbReference>
<keyword evidence="1" id="KW-0805">Transcription regulation</keyword>
<dbReference type="SUPFAM" id="SSF55781">
    <property type="entry name" value="GAF domain-like"/>
    <property type="match status" value="1"/>
</dbReference>
<dbReference type="PROSITE" id="PS50921">
    <property type="entry name" value="ANTAR"/>
    <property type="match status" value="1"/>
</dbReference>
<evidence type="ECO:0000259" key="3">
    <source>
        <dbReference type="PROSITE" id="PS50921"/>
    </source>
</evidence>
<sequence length="247" mass="26122">MKGAVTTNRLSQLWALVAEHAWPQGASVSLEDICGVCAAEVPSDGVSLTANTSPQGRVERLCATTPLAREIEEIQATLGQGPGRAALSSDGPVLTPDLGDSTPRRRWPAFTPAAIQAGLGAIFVFPLRTGAIYLGALSLHRTGPKPLTDTQLSDALSLADMALDIMLEGGAETCVEDRPLGDGSAAFHDQAEVHQAAGMISAQLDVGIDEALVRLRAYAFGHERPLADVARDVVRRRLRFTPDPQPD</sequence>
<evidence type="ECO:0000256" key="2">
    <source>
        <dbReference type="ARBA" id="ARBA00023163"/>
    </source>
</evidence>
<dbReference type="InterPro" id="IPR005561">
    <property type="entry name" value="ANTAR"/>
</dbReference>
<gene>
    <name evidence="4" type="ORF">GCM10009799_34240</name>
</gene>
<dbReference type="InterPro" id="IPR036388">
    <property type="entry name" value="WH-like_DNA-bd_sf"/>
</dbReference>
<dbReference type="EMBL" id="BAAAPC010000014">
    <property type="protein sequence ID" value="GAA2004174.1"/>
    <property type="molecule type" value="Genomic_DNA"/>
</dbReference>
<evidence type="ECO:0000313" key="4">
    <source>
        <dbReference type="EMBL" id="GAA2004174.1"/>
    </source>
</evidence>
<proteinExistence type="predicted"/>
<dbReference type="Gene3D" id="1.10.10.10">
    <property type="entry name" value="Winged helix-like DNA-binding domain superfamily/Winged helix DNA-binding domain"/>
    <property type="match status" value="1"/>
</dbReference>
<evidence type="ECO:0000256" key="1">
    <source>
        <dbReference type="ARBA" id="ARBA00023015"/>
    </source>
</evidence>
<dbReference type="InterPro" id="IPR029016">
    <property type="entry name" value="GAF-like_dom_sf"/>
</dbReference>
<feature type="domain" description="ANTAR" evidence="3">
    <location>
        <begin position="173"/>
        <end position="234"/>
    </location>
</feature>
<reference evidence="5" key="1">
    <citation type="journal article" date="2019" name="Int. J. Syst. Evol. Microbiol.">
        <title>The Global Catalogue of Microorganisms (GCM) 10K type strain sequencing project: providing services to taxonomists for standard genome sequencing and annotation.</title>
        <authorList>
            <consortium name="The Broad Institute Genomics Platform"/>
            <consortium name="The Broad Institute Genome Sequencing Center for Infectious Disease"/>
            <person name="Wu L."/>
            <person name="Ma J."/>
        </authorList>
    </citation>
    <scope>NUCLEOTIDE SEQUENCE [LARGE SCALE GENOMIC DNA]</scope>
    <source>
        <strain evidence="5">JCM 15313</strain>
    </source>
</reference>
<keyword evidence="5" id="KW-1185">Reference proteome</keyword>
<dbReference type="Gene3D" id="3.30.450.40">
    <property type="match status" value="1"/>
</dbReference>
<dbReference type="Proteomes" id="UP001501585">
    <property type="component" value="Unassembled WGS sequence"/>
</dbReference>
<dbReference type="Pfam" id="PF03861">
    <property type="entry name" value="ANTAR"/>
    <property type="match status" value="1"/>
</dbReference>
<organism evidence="4 5">
    <name type="scientific">Nocardiopsis rhodophaea</name>
    <dbReference type="NCBI Taxonomy" id="280238"/>
    <lineage>
        <taxon>Bacteria</taxon>
        <taxon>Bacillati</taxon>
        <taxon>Actinomycetota</taxon>
        <taxon>Actinomycetes</taxon>
        <taxon>Streptosporangiales</taxon>
        <taxon>Nocardiopsidaceae</taxon>
        <taxon>Nocardiopsis</taxon>
    </lineage>
</organism>
<evidence type="ECO:0000313" key="5">
    <source>
        <dbReference type="Proteomes" id="UP001501585"/>
    </source>
</evidence>
<protein>
    <submittedName>
        <fullName evidence="4">GAF domain-containing protein</fullName>
    </submittedName>
</protein>
<accession>A0ABP5ETB0</accession>
<comment type="caution">
    <text evidence="4">The sequence shown here is derived from an EMBL/GenBank/DDBJ whole genome shotgun (WGS) entry which is preliminary data.</text>
</comment>
<keyword evidence="2" id="KW-0804">Transcription</keyword>